<dbReference type="NCBIfam" id="TIGR02258">
    <property type="entry name" value="2_5_ligase"/>
    <property type="match status" value="1"/>
</dbReference>
<dbReference type="RefSeq" id="WP_221597599.1">
    <property type="nucleotide sequence ID" value="NZ_JAIGNQ010000002.1"/>
</dbReference>
<feature type="short sequence motif" description="HXTX 2" evidence="2">
    <location>
        <begin position="122"/>
        <end position="125"/>
    </location>
</feature>
<comment type="similarity">
    <text evidence="2">Belongs to the 2H phosphoesterase superfamily. ThpR family.</text>
</comment>
<keyword evidence="4" id="KW-1185">Reference proteome</keyword>
<comment type="caution">
    <text evidence="3">The sequence shown here is derived from an EMBL/GenBank/DDBJ whole genome shotgun (WGS) entry which is preliminary data.</text>
</comment>
<dbReference type="SUPFAM" id="SSF55144">
    <property type="entry name" value="LigT-like"/>
    <property type="match status" value="1"/>
</dbReference>
<feature type="short sequence motif" description="HXTX 1" evidence="2">
    <location>
        <begin position="38"/>
        <end position="41"/>
    </location>
</feature>
<keyword evidence="1 2" id="KW-0378">Hydrolase</keyword>
<evidence type="ECO:0000313" key="4">
    <source>
        <dbReference type="Proteomes" id="UP000776651"/>
    </source>
</evidence>
<feature type="active site" description="Proton acceptor" evidence="2">
    <location>
        <position position="122"/>
    </location>
</feature>
<dbReference type="PANTHER" id="PTHR35561">
    <property type="entry name" value="RNA 2',3'-CYCLIC PHOSPHODIESTERASE"/>
    <property type="match status" value="1"/>
</dbReference>
<gene>
    <name evidence="3" type="primary">thpR</name>
    <name evidence="3" type="ORF">K3177_06235</name>
</gene>
<protein>
    <recommendedName>
        <fullName evidence="2">RNA 2',3'-cyclic phosphodiesterase</fullName>
        <shortName evidence="2">RNA 2',3'-CPDase</shortName>
        <ecNumber evidence="2">3.1.4.58</ecNumber>
    </recommendedName>
</protein>
<dbReference type="InterPro" id="IPR009097">
    <property type="entry name" value="Cyclic_Pdiesterase"/>
</dbReference>
<dbReference type="EC" id="3.1.4.58" evidence="2"/>
<dbReference type="PANTHER" id="PTHR35561:SF1">
    <property type="entry name" value="RNA 2',3'-CYCLIC PHOSPHODIESTERASE"/>
    <property type="match status" value="1"/>
</dbReference>
<name>A0ABS7JHR4_9SPHN</name>
<reference evidence="3 4" key="1">
    <citation type="submission" date="2021-08" db="EMBL/GenBank/DDBJ databases">
        <title>Comparative Genomics Analysis of the Genus Qipengyuania Reveals Extensive Genetic Diversity and Metabolic Versatility, Including the Description of Fifteen Novel Species.</title>
        <authorList>
            <person name="Liu Y."/>
        </authorList>
    </citation>
    <scope>NUCLEOTIDE SEQUENCE [LARGE SCALE GENOMIC DNA]</scope>
    <source>
        <strain evidence="3 4">GH25</strain>
    </source>
</reference>
<dbReference type="EMBL" id="JAIGNQ010000002">
    <property type="protein sequence ID" value="MBX7488104.1"/>
    <property type="molecule type" value="Genomic_DNA"/>
</dbReference>
<organism evidence="3 4">
    <name type="scientific">Qipengyuania pacifica</name>
    <dbReference type="NCBI Taxonomy" id="2860199"/>
    <lineage>
        <taxon>Bacteria</taxon>
        <taxon>Pseudomonadati</taxon>
        <taxon>Pseudomonadota</taxon>
        <taxon>Alphaproteobacteria</taxon>
        <taxon>Sphingomonadales</taxon>
        <taxon>Erythrobacteraceae</taxon>
        <taxon>Qipengyuania</taxon>
    </lineage>
</organism>
<sequence>MSHRLFVGIRPPPEIRDALIDLMEGVDDVRWQDDEQLHLTLRYIGEVDTHLAEDLARQLQAIELPTLDLTISGTGVFVRKGRVHTLWAGVEISPELKRLRQKIDRICVSAGVEPDHRKYHPHITLARVNRSSGPPEPFLERNASLRLGPWRADSYTLFESTLHRHGSIYEPILIYALRTPS</sequence>
<evidence type="ECO:0000256" key="1">
    <source>
        <dbReference type="ARBA" id="ARBA00022801"/>
    </source>
</evidence>
<evidence type="ECO:0000256" key="2">
    <source>
        <dbReference type="HAMAP-Rule" id="MF_01940"/>
    </source>
</evidence>
<proteinExistence type="inferred from homology"/>
<comment type="catalytic activity">
    <reaction evidence="2">
        <text>a 3'-end 2',3'-cyclophospho-ribonucleotide-RNA + H2O = a 3'-end 2'-phospho-ribonucleotide-RNA + H(+)</text>
        <dbReference type="Rhea" id="RHEA:11828"/>
        <dbReference type="Rhea" id="RHEA-COMP:10464"/>
        <dbReference type="Rhea" id="RHEA-COMP:17353"/>
        <dbReference type="ChEBI" id="CHEBI:15377"/>
        <dbReference type="ChEBI" id="CHEBI:15378"/>
        <dbReference type="ChEBI" id="CHEBI:83064"/>
        <dbReference type="ChEBI" id="CHEBI:173113"/>
        <dbReference type="EC" id="3.1.4.58"/>
    </reaction>
</comment>
<accession>A0ABS7JHR4</accession>
<evidence type="ECO:0000313" key="3">
    <source>
        <dbReference type="EMBL" id="MBX7488104.1"/>
    </source>
</evidence>
<dbReference type="Pfam" id="PF13563">
    <property type="entry name" value="2_5_RNA_ligase2"/>
    <property type="match status" value="1"/>
</dbReference>
<dbReference type="InterPro" id="IPR004175">
    <property type="entry name" value="RNA_CPDase"/>
</dbReference>
<dbReference type="Gene3D" id="3.90.1140.10">
    <property type="entry name" value="Cyclic phosphodiesterase"/>
    <property type="match status" value="1"/>
</dbReference>
<dbReference type="HAMAP" id="MF_01940">
    <property type="entry name" value="RNA_CPDase"/>
    <property type="match status" value="1"/>
</dbReference>
<dbReference type="Proteomes" id="UP000776651">
    <property type="component" value="Unassembled WGS sequence"/>
</dbReference>
<feature type="active site" description="Proton donor" evidence="2">
    <location>
        <position position="38"/>
    </location>
</feature>
<comment type="function">
    <text evidence="2">Hydrolyzes RNA 2',3'-cyclic phosphodiester to an RNA 2'-phosphomonoester.</text>
</comment>